<dbReference type="Pfam" id="PF00400">
    <property type="entry name" value="WD40"/>
    <property type="match status" value="3"/>
</dbReference>
<evidence type="ECO:0000259" key="5">
    <source>
        <dbReference type="Pfam" id="PF23414"/>
    </source>
</evidence>
<keyword evidence="2" id="KW-0677">Repeat</keyword>
<dbReference type="EMBL" id="JAHKSW010000006">
    <property type="protein sequence ID" value="KAG7331730.1"/>
    <property type="molecule type" value="Genomic_DNA"/>
</dbReference>
<evidence type="ECO:0000256" key="1">
    <source>
        <dbReference type="ARBA" id="ARBA00022574"/>
    </source>
</evidence>
<dbReference type="SMART" id="SM00320">
    <property type="entry name" value="WD40"/>
    <property type="match status" value="13"/>
</dbReference>
<proteinExistence type="predicted"/>
<dbReference type="InterPro" id="IPR011047">
    <property type="entry name" value="Quinoprotein_ADH-like_sf"/>
</dbReference>
<keyword evidence="4" id="KW-0175">Coiled coil</keyword>
<reference evidence="6 7" key="1">
    <citation type="submission" date="2021-06" db="EMBL/GenBank/DDBJ databases">
        <title>Chromosome-level genome assembly of the red-tail catfish (Hemibagrus wyckioides).</title>
        <authorList>
            <person name="Shao F."/>
        </authorList>
    </citation>
    <scope>NUCLEOTIDE SEQUENCE [LARGE SCALE GENOMIC DNA]</scope>
    <source>
        <strain evidence="6">EC202008001</strain>
        <tissue evidence="6">Blood</tissue>
    </source>
</reference>
<dbReference type="SUPFAM" id="SSF50978">
    <property type="entry name" value="WD40 repeat-like"/>
    <property type="match status" value="3"/>
</dbReference>
<dbReference type="InterPro" id="IPR019775">
    <property type="entry name" value="WD40_repeat_CS"/>
</dbReference>
<dbReference type="Gene3D" id="2.130.10.10">
    <property type="entry name" value="YVTN repeat-like/Quinoprotein amine dehydrogenase"/>
    <property type="match status" value="4"/>
</dbReference>
<dbReference type="InterPro" id="IPR015943">
    <property type="entry name" value="WD40/YVTN_repeat-like_dom_sf"/>
</dbReference>
<feature type="repeat" description="WD" evidence="3">
    <location>
        <begin position="1295"/>
        <end position="1328"/>
    </location>
</feature>
<evidence type="ECO:0000256" key="3">
    <source>
        <dbReference type="PROSITE-ProRule" id="PRU00221"/>
    </source>
</evidence>
<evidence type="ECO:0000313" key="6">
    <source>
        <dbReference type="EMBL" id="KAG7331730.1"/>
    </source>
</evidence>
<dbReference type="InterPro" id="IPR001680">
    <property type="entry name" value="WD40_rpt"/>
</dbReference>
<dbReference type="PANTHER" id="PTHR32215:SF0">
    <property type="entry name" value="CILIA- AND FLAGELLA-ASSOCIATED PROTEIN 57"/>
    <property type="match status" value="1"/>
</dbReference>
<feature type="repeat" description="WD" evidence="3">
    <location>
        <begin position="376"/>
        <end position="417"/>
    </location>
</feature>
<accession>A0A9D3SQJ1</accession>
<evidence type="ECO:0000256" key="2">
    <source>
        <dbReference type="ARBA" id="ARBA00022737"/>
    </source>
</evidence>
<feature type="coiled-coil region" evidence="4">
    <location>
        <begin position="1790"/>
        <end position="1831"/>
    </location>
</feature>
<dbReference type="InterPro" id="IPR052993">
    <property type="entry name" value="CFA-57"/>
</dbReference>
<feature type="repeat" description="WD" evidence="3">
    <location>
        <begin position="585"/>
        <end position="618"/>
    </location>
</feature>
<keyword evidence="7" id="KW-1185">Reference proteome</keyword>
<evidence type="ECO:0000256" key="4">
    <source>
        <dbReference type="SAM" id="Coils"/>
    </source>
</evidence>
<feature type="coiled-coil region" evidence="4">
    <location>
        <begin position="1615"/>
        <end position="1715"/>
    </location>
</feature>
<organism evidence="6 7">
    <name type="scientific">Hemibagrus wyckioides</name>
    <dbReference type="NCBI Taxonomy" id="337641"/>
    <lineage>
        <taxon>Eukaryota</taxon>
        <taxon>Metazoa</taxon>
        <taxon>Chordata</taxon>
        <taxon>Craniata</taxon>
        <taxon>Vertebrata</taxon>
        <taxon>Euteleostomi</taxon>
        <taxon>Actinopterygii</taxon>
        <taxon>Neopterygii</taxon>
        <taxon>Teleostei</taxon>
        <taxon>Ostariophysi</taxon>
        <taxon>Siluriformes</taxon>
        <taxon>Bagridae</taxon>
        <taxon>Hemibagrus</taxon>
    </lineage>
</organism>
<gene>
    <name evidence="6" type="ORF">KOW79_005699</name>
</gene>
<feature type="repeat" description="WD" evidence="3">
    <location>
        <begin position="498"/>
        <end position="539"/>
    </location>
</feature>
<dbReference type="Pfam" id="PF23414">
    <property type="entry name" value="Beta-prop_EML_2"/>
    <property type="match status" value="1"/>
</dbReference>
<keyword evidence="1 3" id="KW-0853">WD repeat</keyword>
<dbReference type="PANTHER" id="PTHR32215">
    <property type="entry name" value="CILIA- AND FLAGELLA-ASSOCIATED PROTEIN 57"/>
    <property type="match status" value="1"/>
</dbReference>
<dbReference type="PROSITE" id="PS00678">
    <property type="entry name" value="WD_REPEATS_1"/>
    <property type="match status" value="2"/>
</dbReference>
<sequence>MIKSANKRATKMASCDIESNFTKNKTTSKRSLQGIKPCHVLGVSKGVRNNLLFQDEETLIFPGGNHCVSYNIPQQHQEFLYSAAKSKSLRALAFSPDRRYLAVSECGKWASITILDLKDKKHSKKKVLKGSDYGVQEFVCMAFSADSEYLLGQAGGPSWTLYCWQWKKKELIASVQIKTPGDIIQVSFNPQDMKQVCVTGKGVFRIYEFRRGALKMADSYKVEKMNILCHTWMSSDSIIAGTEAGQLLILKSKRLQRMGKACERQTDSSSSPTAIPQTAITAILPYSDGFICSDGLGVVSLYEKIPDKDNYRKTVTLRIPVDPCSNKPLQAITSMCISPSEEALAISTDQGQLYHISLNSEELIKNKKTQFMHLSQSFHSGSITGLSVCATKPLMATCSNDRTVHIWNYHKKSLVQFKQFEEEPLSVSIHPNGLFVLVGFSTEVHLMKIYYDDLHTAQTFPISNCTECVFNHNGNKFAAIIGKMIHVYDIRTQKKLDLSGHHQQVQSLKWSDDDRRLVSCGMDGTVFVWDVLTGNAVLYEMASDGGEYTAVSMTRSGRTVFIGTSAGTVRVIDYPFDKEKTWKEYQAHSGPITKMVVTPGDQYLLTASKDGCLFVWSIIDQNGQTIEKVKELDYTGVVLCEKEFLDKQDEMINKLTLHLERLEVEQEIAMTMMEIDFSEKMHTVLLPFQEKITSLKEKIQKLGAVKDAEKISYMKELTKLKENFVKEMNDQSAAKSKSLRALAFSPDRRYLAVSECGKWASITILDLKDKKHSKKKVLKGSDYGVQEFYLLGQAGGPSWTLYCWQWKKKELIASVQIKTPGDIIQVEILKVLHVLFSQSQVSFNPQDMKQVCVTGKGVFRIYEFRRGALKMADSYKVEKMNILCHTWMSSDSIIAGTEAGQLLILKSKRLQRMGKACERQTDSSSSPTAIPQTAITAILPYSDGFICSDGLGVVSLYEKIPDKDNYRKTVTLRIPVDPCSNKPLQAITSMCISPSEEALAISTDQGQLYHISLNSEELIKPFTKKFTDFCFPIASFFRIRRPSSCTCLSLFHSGSITGLSVCATKPLMATCSNDRTIHIWNYHKKSLVQFKQFEEEPLSVSIHPNGLFVLVGFSTEVHLMKIYYDDLHTAQTFPISNCTECVFNHNGNKFAAIIGKMIHVYDIRTQKKLDLSGHHQQVQSLKWSDDDRRLVSCGMDGTVFVWDVLTGNAVIRNETASCFADVAFSPNTGSVLAVGRSHLQEISDEGVLYEMASDGGEYTAVSMTRSGRTVFIGTSAGTVRVIDYPFDKEKTWKEYQAHSGPITKMVVTPGDQYLLTASKDGCLFVWSIIDQNGQTIEKVKELDYTGVVLCEKEFLDKQDEMINKLTLHLERLEVEQEIAMTMMEIDFSEKMHTVLLPFQEKITSLKEKIQKLGAVKDAEKISYMKELTKLKENFVKEMNDQKFFLDEGPRVEFERSKEFKQKMKLMKESFEYKLQKAEENHRCILEEDTQAYEVKVQELEAELEQKIKTFKEEQQRFLEDALYEAMELSKDYIEDIQKERELRQMMEQEIQLMGEKEAYWATKSLEKDQRTQISHMKEEIMNMKDQLFEAGHNFRCLTKEKERQSQIFSEKVSSAEELKKIIRDLELRIEEIQAELIRVELEGEVADGEMQGSSQMIEINQLKNKLEEDKDMFSKIAAEMAADDKKYKKILSDLKRKVKAKAKHVEIQRQRLKSNNILLERWRGDVRNCLPFIQEDPKTLKEKFVELHRRYCHEADVHYNINCKISPADEALRDHHRQMDFIKRTQKTQKETHTRKMQAEKNRINRTETEYDFLSERLDDERMKYRRLMNACREKNIQCDFSK</sequence>
<dbReference type="OrthoDB" id="10251741at2759"/>
<protein>
    <recommendedName>
        <fullName evidence="5">EML-like second beta-propeller domain-containing protein</fullName>
    </recommendedName>
</protein>
<feature type="repeat" description="WD" evidence="3">
    <location>
        <begin position="1171"/>
        <end position="1212"/>
    </location>
</feature>
<evidence type="ECO:0000313" key="7">
    <source>
        <dbReference type="Proteomes" id="UP000824219"/>
    </source>
</evidence>
<dbReference type="PROSITE" id="PS50294">
    <property type="entry name" value="WD_REPEATS_REGION"/>
    <property type="match status" value="4"/>
</dbReference>
<dbReference type="InterPro" id="IPR055442">
    <property type="entry name" value="Beta-prop_EML-like_2nd"/>
</dbReference>
<feature type="domain" description="EML-like second beta-propeller" evidence="5">
    <location>
        <begin position="1057"/>
        <end position="1327"/>
    </location>
</feature>
<dbReference type="Proteomes" id="UP000824219">
    <property type="component" value="Linkage Group LG06"/>
</dbReference>
<dbReference type="SUPFAM" id="SSF50998">
    <property type="entry name" value="Quinoprotein alcohol dehydrogenase-like"/>
    <property type="match status" value="1"/>
</dbReference>
<dbReference type="PROSITE" id="PS50082">
    <property type="entry name" value="WD_REPEATS_2"/>
    <property type="match status" value="6"/>
</dbReference>
<feature type="repeat" description="WD" evidence="3">
    <location>
        <begin position="1052"/>
        <end position="1090"/>
    </location>
</feature>
<dbReference type="InterPro" id="IPR036322">
    <property type="entry name" value="WD40_repeat_dom_sf"/>
</dbReference>
<name>A0A9D3SQJ1_9TELE</name>
<feature type="coiled-coil region" evidence="4">
    <location>
        <begin position="1460"/>
        <end position="1586"/>
    </location>
</feature>
<comment type="caution">
    <text evidence="6">The sequence shown here is derived from an EMBL/GenBank/DDBJ whole genome shotgun (WGS) entry which is preliminary data.</text>
</comment>